<evidence type="ECO:0000313" key="2">
    <source>
        <dbReference type="EMBL" id="MCT7661952.1"/>
    </source>
</evidence>
<feature type="region of interest" description="Disordered" evidence="1">
    <location>
        <begin position="1"/>
        <end position="23"/>
    </location>
</feature>
<dbReference type="EMBL" id="JAODWD010000007">
    <property type="protein sequence ID" value="MCT7661952.1"/>
    <property type="molecule type" value="Genomic_DNA"/>
</dbReference>
<accession>A0ABT2MI51</accession>
<proteinExistence type="predicted"/>
<name>A0ABT2MI51_9MYCO</name>
<evidence type="ECO:0008006" key="4">
    <source>
        <dbReference type="Google" id="ProtNLM"/>
    </source>
</evidence>
<evidence type="ECO:0000313" key="3">
    <source>
        <dbReference type="Proteomes" id="UP001206639"/>
    </source>
</evidence>
<organism evidence="2 3">
    <name type="scientific">Mycobacterium deserti</name>
    <dbReference type="NCBI Taxonomy" id="2978347"/>
    <lineage>
        <taxon>Bacteria</taxon>
        <taxon>Bacillati</taxon>
        <taxon>Actinomycetota</taxon>
        <taxon>Actinomycetes</taxon>
        <taxon>Mycobacteriales</taxon>
        <taxon>Mycobacteriaceae</taxon>
        <taxon>Mycobacterium</taxon>
    </lineage>
</organism>
<sequence>MSKNQMPSGDLLRGHDEALKGNAPGPGIGARLLARMRAGHFDELLAVGASGPSGSALAAHEARLTSVREREAIARSLRGAVRDSRAHVSPLSSRVPLHLGNISAAEDLIDAVTLRLHSPRPVDARGMARLRRLLSDGCGPLYRFGRGDLRGRLGAALAAL</sequence>
<reference evidence="3" key="1">
    <citation type="submission" date="2023-07" db="EMBL/GenBank/DDBJ databases">
        <authorList>
            <person name="Deng Y."/>
            <person name="Zhang Y.-Q."/>
        </authorList>
    </citation>
    <scope>NUCLEOTIDE SEQUENCE [LARGE SCALE GENOMIC DNA]</scope>
    <source>
        <strain evidence="3">CPCC 205710</strain>
    </source>
</reference>
<evidence type="ECO:0000256" key="1">
    <source>
        <dbReference type="SAM" id="MobiDB-lite"/>
    </source>
</evidence>
<gene>
    <name evidence="2" type="ORF">N4S67_26495</name>
</gene>
<dbReference type="Proteomes" id="UP001206639">
    <property type="component" value="Unassembled WGS sequence"/>
</dbReference>
<dbReference type="RefSeq" id="WP_260996020.1">
    <property type="nucleotide sequence ID" value="NZ_JAODWD010000007.1"/>
</dbReference>
<keyword evidence="3" id="KW-1185">Reference proteome</keyword>
<comment type="caution">
    <text evidence="2">The sequence shown here is derived from an EMBL/GenBank/DDBJ whole genome shotgun (WGS) entry which is preliminary data.</text>
</comment>
<protein>
    <recommendedName>
        <fullName evidence="4">DUF222 domain-containing protein</fullName>
    </recommendedName>
</protein>